<proteinExistence type="predicted"/>
<evidence type="ECO:0000313" key="2">
    <source>
        <dbReference type="EMBL" id="KAF2439286.1"/>
    </source>
</evidence>
<reference evidence="2" key="1">
    <citation type="journal article" date="2020" name="Stud. Mycol.">
        <title>101 Dothideomycetes genomes: a test case for predicting lifestyles and emergence of pathogens.</title>
        <authorList>
            <person name="Haridas S."/>
            <person name="Albert R."/>
            <person name="Binder M."/>
            <person name="Bloem J."/>
            <person name="Labutti K."/>
            <person name="Salamov A."/>
            <person name="Andreopoulos B."/>
            <person name="Baker S."/>
            <person name="Barry K."/>
            <person name="Bills G."/>
            <person name="Bluhm B."/>
            <person name="Cannon C."/>
            <person name="Castanera R."/>
            <person name="Culley D."/>
            <person name="Daum C."/>
            <person name="Ezra D."/>
            <person name="Gonzalez J."/>
            <person name="Henrissat B."/>
            <person name="Kuo A."/>
            <person name="Liang C."/>
            <person name="Lipzen A."/>
            <person name="Lutzoni F."/>
            <person name="Magnuson J."/>
            <person name="Mondo S."/>
            <person name="Nolan M."/>
            <person name="Ohm R."/>
            <person name="Pangilinan J."/>
            <person name="Park H.-J."/>
            <person name="Ramirez L."/>
            <person name="Alfaro M."/>
            <person name="Sun H."/>
            <person name="Tritt A."/>
            <person name="Yoshinaga Y."/>
            <person name="Zwiers L.-H."/>
            <person name="Turgeon B."/>
            <person name="Goodwin S."/>
            <person name="Spatafora J."/>
            <person name="Crous P."/>
            <person name="Grigoriev I."/>
        </authorList>
    </citation>
    <scope>NUCLEOTIDE SEQUENCE</scope>
    <source>
        <strain evidence="2">CBS 690.94</strain>
    </source>
</reference>
<sequence length="203" mass="21899">MSPPKAAPGPVYGPGPISKFPADDLRHARRFVTGHNTKGEGVFVNDDDGAHHRLMVNGNAVSNIIYTTEGNPVDLNGDKDLFYARDNEPGIHIANGSVARLIDFAPGIESPFHRAASIDYGIVVEGTFEFTLDSGESKIMYPGDMSVNRGAMHKWRNVDQQKSGRMLFVLLDITPLKVGEHALGEDLGDLEGEYAGLGQGAQP</sequence>
<dbReference type="PANTHER" id="PTHR36156">
    <property type="entry name" value="SLR2101 PROTEIN"/>
    <property type="match status" value="1"/>
</dbReference>
<evidence type="ECO:0000313" key="3">
    <source>
        <dbReference type="Proteomes" id="UP000799764"/>
    </source>
</evidence>
<gene>
    <name evidence="2" type="ORF">P171DRAFT_421734</name>
</gene>
<keyword evidence="3" id="KW-1185">Reference proteome</keyword>
<feature type="domain" description="Cupin type-2" evidence="1">
    <location>
        <begin position="101"/>
        <end position="169"/>
    </location>
</feature>
<dbReference type="OrthoDB" id="5840532at2759"/>
<dbReference type="CDD" id="cd02231">
    <property type="entry name" value="cupin_BLL6423-like"/>
    <property type="match status" value="1"/>
</dbReference>
<organism evidence="2 3">
    <name type="scientific">Karstenula rhodostoma CBS 690.94</name>
    <dbReference type="NCBI Taxonomy" id="1392251"/>
    <lineage>
        <taxon>Eukaryota</taxon>
        <taxon>Fungi</taxon>
        <taxon>Dikarya</taxon>
        <taxon>Ascomycota</taxon>
        <taxon>Pezizomycotina</taxon>
        <taxon>Dothideomycetes</taxon>
        <taxon>Pleosporomycetidae</taxon>
        <taxon>Pleosporales</taxon>
        <taxon>Massarineae</taxon>
        <taxon>Didymosphaeriaceae</taxon>
        <taxon>Karstenula</taxon>
    </lineage>
</organism>
<dbReference type="Proteomes" id="UP000799764">
    <property type="component" value="Unassembled WGS sequence"/>
</dbReference>
<dbReference type="InterPro" id="IPR014710">
    <property type="entry name" value="RmlC-like_jellyroll"/>
</dbReference>
<dbReference type="Gene3D" id="2.60.120.10">
    <property type="entry name" value="Jelly Rolls"/>
    <property type="match status" value="1"/>
</dbReference>
<dbReference type="AlphaFoldDB" id="A0A9P4PA70"/>
<dbReference type="Pfam" id="PF07883">
    <property type="entry name" value="Cupin_2"/>
    <property type="match status" value="1"/>
</dbReference>
<dbReference type="InterPro" id="IPR047142">
    <property type="entry name" value="OryJ/VirC-like"/>
</dbReference>
<dbReference type="EMBL" id="MU001509">
    <property type="protein sequence ID" value="KAF2439286.1"/>
    <property type="molecule type" value="Genomic_DNA"/>
</dbReference>
<dbReference type="InterPro" id="IPR011051">
    <property type="entry name" value="RmlC_Cupin_sf"/>
</dbReference>
<evidence type="ECO:0000259" key="1">
    <source>
        <dbReference type="Pfam" id="PF07883"/>
    </source>
</evidence>
<name>A0A9P4PA70_9PLEO</name>
<accession>A0A9P4PA70</accession>
<comment type="caution">
    <text evidence="2">The sequence shown here is derived from an EMBL/GenBank/DDBJ whole genome shotgun (WGS) entry which is preliminary data.</text>
</comment>
<dbReference type="InterPro" id="IPR013096">
    <property type="entry name" value="Cupin_2"/>
</dbReference>
<dbReference type="SUPFAM" id="SSF51182">
    <property type="entry name" value="RmlC-like cupins"/>
    <property type="match status" value="1"/>
</dbReference>
<protein>
    <recommendedName>
        <fullName evidence="1">Cupin type-2 domain-containing protein</fullName>
    </recommendedName>
</protein>
<dbReference type="PANTHER" id="PTHR36156:SF2">
    <property type="entry name" value="CUPIN TYPE-2 DOMAIN-CONTAINING PROTEIN"/>
    <property type="match status" value="1"/>
</dbReference>